<proteinExistence type="inferred from homology"/>
<evidence type="ECO:0000256" key="1">
    <source>
        <dbReference type="HAMAP-Rule" id="MF_02200"/>
    </source>
</evidence>
<sequence>MNISSVIIKVNTETFEASLKAIEAISHVEVPTFDRDKGILIALIEADNVQEELEANKAIEQAVGVLSAHMHYSYAEDDQQALGLQEIIQKIQDSDTKSVRYSGDVRHWMH</sequence>
<dbReference type="GO" id="GO:0051224">
    <property type="term" value="P:negative regulation of protein transport"/>
    <property type="evidence" value="ECO:0007669"/>
    <property type="project" value="UniProtKB-UniRule"/>
</dbReference>
<comment type="subcellular location">
    <subcellularLocation>
        <location evidence="1">Cytoplasm</location>
    </subcellularLocation>
</comment>
<dbReference type="EMBL" id="AP019774">
    <property type="protein sequence ID" value="BCD70888.1"/>
    <property type="molecule type" value="Genomic_DNA"/>
</dbReference>
<gene>
    <name evidence="1" type="primary">napD</name>
    <name evidence="2" type="ORF">SNTW_15330</name>
</gene>
<comment type="function">
    <text evidence="1">Chaperone for NapA, the catalytic subunit of the periplasmic nitrate reductase. It binds directly and specifically to the twin-arginine signal peptide of NapA, preventing premature interaction with the Tat translocase and premature export.</text>
</comment>
<dbReference type="Proteomes" id="UP000317935">
    <property type="component" value="Chromosome"/>
</dbReference>
<dbReference type="GO" id="GO:0005737">
    <property type="term" value="C:cytoplasm"/>
    <property type="evidence" value="ECO:0007669"/>
    <property type="project" value="UniProtKB-SubCell"/>
</dbReference>
<reference evidence="2 3" key="1">
    <citation type="submission" date="2019-06" db="EMBL/GenBank/DDBJ databases">
        <title>Complete genome sequence of Helicobacter suis SNTW101c.</title>
        <authorList>
            <person name="Rimbara E."/>
            <person name="Suzuki M."/>
            <person name="Matsui H."/>
            <person name="Nakamura M."/>
            <person name="Mori S."/>
            <person name="Shibayama K."/>
        </authorList>
    </citation>
    <scope>NUCLEOTIDE SEQUENCE [LARGE SCALE GENOMIC DNA]</scope>
    <source>
        <strain evidence="2 3">SNTW101c</strain>
    </source>
</reference>
<dbReference type="GO" id="GO:0005048">
    <property type="term" value="F:signal sequence binding"/>
    <property type="evidence" value="ECO:0007669"/>
    <property type="project" value="UniProtKB-UniRule"/>
</dbReference>
<organism evidence="2 3">
    <name type="scientific">Helicobacter suis</name>
    <dbReference type="NCBI Taxonomy" id="104628"/>
    <lineage>
        <taxon>Bacteria</taxon>
        <taxon>Pseudomonadati</taxon>
        <taxon>Campylobacterota</taxon>
        <taxon>Epsilonproteobacteria</taxon>
        <taxon>Campylobacterales</taxon>
        <taxon>Helicobacteraceae</taxon>
        <taxon>Helicobacter</taxon>
    </lineage>
</organism>
<accession>A0A6J4CZG1</accession>
<dbReference type="RefSeq" id="WP_064429843.1">
    <property type="nucleotide sequence ID" value="NZ_AP019774.1"/>
</dbReference>
<comment type="similarity">
    <text evidence="1">Belongs to the NapD family.</text>
</comment>
<dbReference type="HAMAP" id="MF_02200">
    <property type="entry name" value="NapD"/>
    <property type="match status" value="1"/>
</dbReference>
<keyword evidence="1" id="KW-0143">Chaperone</keyword>
<evidence type="ECO:0000313" key="3">
    <source>
        <dbReference type="Proteomes" id="UP000317935"/>
    </source>
</evidence>
<keyword evidence="1" id="KW-0963">Cytoplasm</keyword>
<evidence type="ECO:0000313" key="2">
    <source>
        <dbReference type="EMBL" id="BCD70888.1"/>
    </source>
</evidence>
<dbReference type="InterPro" id="IPR005623">
    <property type="entry name" value="Chaperone_NapD_NO3_reduct"/>
</dbReference>
<dbReference type="AlphaFoldDB" id="A0A6J4CZG1"/>
<dbReference type="Pfam" id="PF03927">
    <property type="entry name" value="NapD"/>
    <property type="match status" value="1"/>
</dbReference>
<protein>
    <recommendedName>
        <fullName evidence="1">Chaperone NapD</fullName>
    </recommendedName>
    <alternativeName>
        <fullName evidence="1">NapA signal peptide-binding chaperone NapD</fullName>
    </alternativeName>
</protein>
<dbReference type="Gene3D" id="3.30.70.920">
    <property type="match status" value="1"/>
</dbReference>
<name>A0A6J4CZG1_9HELI</name>
<dbReference type="OrthoDB" id="1120071at2"/>
<comment type="subunit">
    <text evidence="1">Interacts with the cytoplasmic NapA precursor.</text>
</comment>